<gene>
    <name evidence="2" type="ordered locus">Bind_2330</name>
</gene>
<dbReference type="AlphaFoldDB" id="B2IHF8"/>
<dbReference type="PANTHER" id="PTHR30535:SF34">
    <property type="entry name" value="MOLYBDATE-BINDING PROTEIN MOLA"/>
    <property type="match status" value="1"/>
</dbReference>
<evidence type="ECO:0000259" key="1">
    <source>
        <dbReference type="PROSITE" id="PS50983"/>
    </source>
</evidence>
<dbReference type="SUPFAM" id="SSF53807">
    <property type="entry name" value="Helical backbone' metal receptor"/>
    <property type="match status" value="1"/>
</dbReference>
<reference evidence="2 3" key="2">
    <citation type="journal article" date="2010" name="J. Bacteriol.">
        <title>Complete genome sequence of Beijerinckia indica subsp. indica.</title>
        <authorList>
            <person name="Tamas I."/>
            <person name="Dedysh S.N."/>
            <person name="Liesack W."/>
            <person name="Stott M.B."/>
            <person name="Alam M."/>
            <person name="Murrell J.C."/>
            <person name="Dunfield P.F."/>
        </authorList>
    </citation>
    <scope>NUCLEOTIDE SEQUENCE [LARGE SCALE GENOMIC DNA]</scope>
    <source>
        <strain evidence="3">ATCC 9039 / DSM 1715 / NCIMB 8712</strain>
    </source>
</reference>
<dbReference type="GO" id="GO:0071281">
    <property type="term" value="P:cellular response to iron ion"/>
    <property type="evidence" value="ECO:0007669"/>
    <property type="project" value="TreeGrafter"/>
</dbReference>
<proteinExistence type="predicted"/>
<dbReference type="Gene3D" id="3.40.50.1980">
    <property type="entry name" value="Nitrogenase molybdenum iron protein domain"/>
    <property type="match status" value="2"/>
</dbReference>
<dbReference type="STRING" id="395963.Bind_2330"/>
<dbReference type="InterPro" id="IPR002491">
    <property type="entry name" value="ABC_transptr_periplasmic_BD"/>
</dbReference>
<dbReference type="KEGG" id="bid:Bind_2330"/>
<evidence type="ECO:0000313" key="2">
    <source>
        <dbReference type="EMBL" id="ACB95943.1"/>
    </source>
</evidence>
<dbReference type="InterPro" id="IPR050902">
    <property type="entry name" value="ABC_Transporter_SBP"/>
</dbReference>
<feature type="domain" description="Fe/B12 periplasmic-binding" evidence="1">
    <location>
        <begin position="73"/>
        <end position="341"/>
    </location>
</feature>
<dbReference type="PROSITE" id="PS50983">
    <property type="entry name" value="FE_B12_PBP"/>
    <property type="match status" value="1"/>
</dbReference>
<dbReference type="Proteomes" id="UP000001695">
    <property type="component" value="Chromosome"/>
</dbReference>
<reference evidence="3" key="1">
    <citation type="submission" date="2008-03" db="EMBL/GenBank/DDBJ databases">
        <title>Complete sequence of chromosome of Beijerinckia indica subsp. indica ATCC 9039.</title>
        <authorList>
            <consortium name="US DOE Joint Genome Institute"/>
            <person name="Copeland A."/>
            <person name="Lucas S."/>
            <person name="Lapidus A."/>
            <person name="Glavina del Rio T."/>
            <person name="Dalin E."/>
            <person name="Tice H."/>
            <person name="Bruce D."/>
            <person name="Goodwin L."/>
            <person name="Pitluck S."/>
            <person name="LaButti K."/>
            <person name="Schmutz J."/>
            <person name="Larimer F."/>
            <person name="Land M."/>
            <person name="Hauser L."/>
            <person name="Kyrpides N."/>
            <person name="Mikhailova N."/>
            <person name="Dunfield P.F."/>
            <person name="Dedysh S.N."/>
            <person name="Liesack W."/>
            <person name="Saw J.H."/>
            <person name="Alam M."/>
            <person name="Chen Y."/>
            <person name="Murrell J.C."/>
            <person name="Richardson P."/>
        </authorList>
    </citation>
    <scope>NUCLEOTIDE SEQUENCE [LARGE SCALE GENOMIC DNA]</scope>
    <source>
        <strain evidence="3">ATCC 9039 / DSM 1715 / NCIMB 8712</strain>
    </source>
</reference>
<dbReference type="EMBL" id="CP001016">
    <property type="protein sequence ID" value="ACB95943.1"/>
    <property type="molecule type" value="Genomic_DNA"/>
</dbReference>
<dbReference type="PANTHER" id="PTHR30535">
    <property type="entry name" value="VITAMIN B12-BINDING PROTEIN"/>
    <property type="match status" value="1"/>
</dbReference>
<dbReference type="HOGENOM" id="CLU_038034_13_1_5"/>
<organism evidence="2 3">
    <name type="scientific">Beijerinckia indica subsp. indica (strain ATCC 9039 / DSM 1715 / NCIMB 8712)</name>
    <dbReference type="NCBI Taxonomy" id="395963"/>
    <lineage>
        <taxon>Bacteria</taxon>
        <taxon>Pseudomonadati</taxon>
        <taxon>Pseudomonadota</taxon>
        <taxon>Alphaproteobacteria</taxon>
        <taxon>Hyphomicrobiales</taxon>
        <taxon>Beijerinckiaceae</taxon>
        <taxon>Beijerinckia</taxon>
    </lineage>
</organism>
<dbReference type="Pfam" id="PF01497">
    <property type="entry name" value="Peripla_BP_2"/>
    <property type="match status" value="1"/>
</dbReference>
<dbReference type="eggNOG" id="COG0614">
    <property type="taxonomic scope" value="Bacteria"/>
</dbReference>
<protein>
    <submittedName>
        <fullName evidence="2">Periplasmic binding protein</fullName>
    </submittedName>
</protein>
<accession>B2IHF8</accession>
<keyword evidence="3" id="KW-1185">Reference proteome</keyword>
<sequence length="372" mass="41387">MAGQKDRLFLAMTNFSLPIQGHFFQGIFFRRSFRWIWLALFCLFLSTATGEAFARDIKDMTGRTVSVPEQPARIFSLSYPLTVLLYALAPDLLVASNFPIAEPAKPFLPQQVTALPAIGAMMGMGPGHTMNPEEIMALHPDLLLAWVDPMGDTEKVVHPVAGSGLPIVYVKLTNLGDYPSALRFLGRLLGRTKRAEALATYIEFAQIQVSAAVESVPYKERVKVFYAEGHDGLSTECDASFHAESINFAGGRNVRHCRQTTLMGMETVTLEQIIADQPEIIVAQDPGFAKTVASDPAWKQVKGSQHVLSVPHLPFNWLDRPPSFMRALAIRWLAANFYPDRFSFDLRAELKTFHSLFFGVSLSDKDVDTILH</sequence>
<evidence type="ECO:0000313" key="3">
    <source>
        <dbReference type="Proteomes" id="UP000001695"/>
    </source>
</evidence>
<dbReference type="Gene3D" id="1.20.58.2180">
    <property type="match status" value="1"/>
</dbReference>
<name>B2IHF8_BEII9</name>